<evidence type="ECO:0000259" key="2">
    <source>
        <dbReference type="Pfam" id="PF06439"/>
    </source>
</evidence>
<organism evidence="3 4">
    <name type="scientific">Algoriphagus antarcticus</name>
    <dbReference type="NCBI Taxonomy" id="238540"/>
    <lineage>
        <taxon>Bacteria</taxon>
        <taxon>Pseudomonadati</taxon>
        <taxon>Bacteroidota</taxon>
        <taxon>Cytophagia</taxon>
        <taxon>Cytophagales</taxon>
        <taxon>Cyclobacteriaceae</taxon>
        <taxon>Algoriphagus</taxon>
    </lineage>
</organism>
<proteinExistence type="predicted"/>
<evidence type="ECO:0000256" key="1">
    <source>
        <dbReference type="SAM" id="SignalP"/>
    </source>
</evidence>
<keyword evidence="4" id="KW-1185">Reference proteome</keyword>
<protein>
    <submittedName>
        <fullName evidence="3">Uncharacterized protein DUF1080</fullName>
    </submittedName>
</protein>
<dbReference type="OrthoDB" id="259356at2"/>
<dbReference type="Proteomes" id="UP000256405">
    <property type="component" value="Unassembled WGS sequence"/>
</dbReference>
<evidence type="ECO:0000313" key="3">
    <source>
        <dbReference type="EMBL" id="REG85439.1"/>
    </source>
</evidence>
<dbReference type="RefSeq" id="WP_086542451.1">
    <property type="nucleotide sequence ID" value="NZ_MSSW01000046.1"/>
</dbReference>
<feature type="chain" id="PRO_5017823192" evidence="1">
    <location>
        <begin position="22"/>
        <end position="266"/>
    </location>
</feature>
<dbReference type="SUPFAM" id="SSF49899">
    <property type="entry name" value="Concanavalin A-like lectins/glucanases"/>
    <property type="match status" value="1"/>
</dbReference>
<gene>
    <name evidence="3" type="ORF">C8N25_113129</name>
</gene>
<comment type="caution">
    <text evidence="3">The sequence shown here is derived from an EMBL/GenBank/DDBJ whole genome shotgun (WGS) entry which is preliminary data.</text>
</comment>
<dbReference type="EMBL" id="QUNF01000013">
    <property type="protein sequence ID" value="REG85439.1"/>
    <property type="molecule type" value="Genomic_DNA"/>
</dbReference>
<name>A0A3E0DUV1_9BACT</name>
<feature type="domain" description="3-keto-alpha-glucoside-1,2-lyase/3-keto-2-hydroxy-glucal hydratase" evidence="2">
    <location>
        <begin position="31"/>
        <end position="261"/>
    </location>
</feature>
<reference evidence="3 4" key="1">
    <citation type="submission" date="2018-08" db="EMBL/GenBank/DDBJ databases">
        <title>Genomic Encyclopedia of Archaeal and Bacterial Type Strains, Phase II (KMG-II): from individual species to whole genera.</title>
        <authorList>
            <person name="Goeker M."/>
        </authorList>
    </citation>
    <scope>NUCLEOTIDE SEQUENCE [LARGE SCALE GENOMIC DNA]</scope>
    <source>
        <strain evidence="3 4">DSM 15986</strain>
    </source>
</reference>
<keyword evidence="1" id="KW-0732">Signal</keyword>
<dbReference type="GO" id="GO:0005975">
    <property type="term" value="P:carbohydrate metabolic process"/>
    <property type="evidence" value="ECO:0007669"/>
    <property type="project" value="UniProtKB-ARBA"/>
</dbReference>
<dbReference type="InterPro" id="IPR010496">
    <property type="entry name" value="AL/BT2_dom"/>
</dbReference>
<accession>A0A3E0DUV1</accession>
<sequence>MKKVILLSLLLIVTSAGFSQSQLKSDIKNKVALFNGKNLDGWYTFVQNRGRNIDPKNVFSVQNGLIRISGEEWGGITSNEEFENYRLLVEFKWGGKTFAPRLENARDSGILLHSVGEDGASDGIWMHSIECQLIEGGTGDFIVVGDGSKDFSITSLVAPEKQGNSYIFQPDGELATINGGRINWYGRDPNWKDVIDFRGPQDVEKPVGEWNKVECIVEGDEITIYLNGILVNHASNVKPSKGRIQIQSEGAEIFFRKVELRPLAKK</sequence>
<evidence type="ECO:0000313" key="4">
    <source>
        <dbReference type="Proteomes" id="UP000256405"/>
    </source>
</evidence>
<dbReference type="GO" id="GO:0004553">
    <property type="term" value="F:hydrolase activity, hydrolyzing O-glycosyl compounds"/>
    <property type="evidence" value="ECO:0007669"/>
    <property type="project" value="UniProtKB-ARBA"/>
</dbReference>
<dbReference type="Pfam" id="PF06439">
    <property type="entry name" value="3keto-disac_hyd"/>
    <property type="match status" value="1"/>
</dbReference>
<feature type="signal peptide" evidence="1">
    <location>
        <begin position="1"/>
        <end position="21"/>
    </location>
</feature>
<dbReference type="AlphaFoldDB" id="A0A3E0DUV1"/>
<dbReference type="Gene3D" id="2.60.120.560">
    <property type="entry name" value="Exo-inulinase, domain 1"/>
    <property type="match status" value="1"/>
</dbReference>
<dbReference type="InterPro" id="IPR013320">
    <property type="entry name" value="ConA-like_dom_sf"/>
</dbReference>